<gene>
    <name evidence="9" type="ORF">Rsub_10760</name>
</gene>
<keyword evidence="3 7" id="KW-0812">Transmembrane</keyword>
<evidence type="ECO:0000256" key="4">
    <source>
        <dbReference type="ARBA" id="ARBA00022989"/>
    </source>
</evidence>
<reference evidence="9 10" key="1">
    <citation type="journal article" date="2018" name="Sci. Rep.">
        <title>Raphidocelis subcapitata (=Pseudokirchneriella subcapitata) provides an insight into genome evolution and environmental adaptations in the Sphaeropleales.</title>
        <authorList>
            <person name="Suzuki S."/>
            <person name="Yamaguchi H."/>
            <person name="Nakajima N."/>
            <person name="Kawachi M."/>
        </authorList>
    </citation>
    <scope>NUCLEOTIDE SEQUENCE [LARGE SCALE GENOMIC DNA]</scope>
    <source>
        <strain evidence="9 10">NIES-35</strain>
    </source>
</reference>
<evidence type="ECO:0000256" key="2">
    <source>
        <dbReference type="ARBA" id="ARBA00009045"/>
    </source>
</evidence>
<dbReference type="Proteomes" id="UP000247498">
    <property type="component" value="Unassembled WGS sequence"/>
</dbReference>
<evidence type="ECO:0000259" key="8">
    <source>
        <dbReference type="Pfam" id="PF01694"/>
    </source>
</evidence>
<protein>
    <recommendedName>
        <fullName evidence="8">Peptidase S54 rhomboid domain-containing protein</fullName>
    </recommendedName>
</protein>
<dbReference type="Pfam" id="PF01694">
    <property type="entry name" value="Rhomboid"/>
    <property type="match status" value="1"/>
</dbReference>
<sequence length="346" mass="34561">MLSPRAAAPRSPAPAVRAPPARAPLQQQRGPRHRPAAGKRPPQRGGGGGGGKEEDVIDSLLRIADKAAGAGMKALDGAVRSASSGGRAAAAAAPRVPFTGLHALLLSLAAAWAAAGPLGLLPAGALALDRARPWTALADAWFVPSGELLARNLFLGYMFGRAVDNVEGSRGLWLGFVLSAIGGSLAALLLLPKRAPLPGCAASGALFGLFALATVFSSGKAWHWHRWFEIAVLLPFVALQLTASHAGLAQWCVLHGTRVGAWVPLAGGLAGAAAAAALLALGRVVVAGLRQNAAAAAAAARPAAGAAAGGGDGAPARAGTPAGEEPASVLLTRAATLLLRKMIVGL</sequence>
<dbReference type="SUPFAM" id="SSF144091">
    <property type="entry name" value="Rhomboid-like"/>
    <property type="match status" value="1"/>
</dbReference>
<dbReference type="AlphaFoldDB" id="A0A2V0PMR1"/>
<dbReference type="InterPro" id="IPR035952">
    <property type="entry name" value="Rhomboid-like_sf"/>
</dbReference>
<feature type="domain" description="Peptidase S54 rhomboid" evidence="8">
    <location>
        <begin position="149"/>
        <end position="279"/>
    </location>
</feature>
<organism evidence="9 10">
    <name type="scientific">Raphidocelis subcapitata</name>
    <dbReference type="NCBI Taxonomy" id="307507"/>
    <lineage>
        <taxon>Eukaryota</taxon>
        <taxon>Viridiplantae</taxon>
        <taxon>Chlorophyta</taxon>
        <taxon>core chlorophytes</taxon>
        <taxon>Chlorophyceae</taxon>
        <taxon>CS clade</taxon>
        <taxon>Sphaeropleales</taxon>
        <taxon>Selenastraceae</taxon>
        <taxon>Raphidocelis</taxon>
    </lineage>
</organism>
<evidence type="ECO:0000256" key="3">
    <source>
        <dbReference type="ARBA" id="ARBA00022692"/>
    </source>
</evidence>
<feature type="transmembrane region" description="Helical" evidence="7">
    <location>
        <begin position="171"/>
        <end position="190"/>
    </location>
</feature>
<proteinExistence type="inferred from homology"/>
<keyword evidence="5 7" id="KW-0472">Membrane</keyword>
<dbReference type="GO" id="GO:0004252">
    <property type="term" value="F:serine-type endopeptidase activity"/>
    <property type="evidence" value="ECO:0007669"/>
    <property type="project" value="InterPro"/>
</dbReference>
<evidence type="ECO:0000256" key="7">
    <source>
        <dbReference type="SAM" id="Phobius"/>
    </source>
</evidence>
<evidence type="ECO:0000313" key="10">
    <source>
        <dbReference type="Proteomes" id="UP000247498"/>
    </source>
</evidence>
<comment type="caution">
    <text evidence="9">The sequence shown here is derived from an EMBL/GenBank/DDBJ whole genome shotgun (WGS) entry which is preliminary data.</text>
</comment>
<feature type="transmembrane region" description="Helical" evidence="7">
    <location>
        <begin position="228"/>
        <end position="249"/>
    </location>
</feature>
<dbReference type="Gene3D" id="1.20.1540.10">
    <property type="entry name" value="Rhomboid-like"/>
    <property type="match status" value="1"/>
</dbReference>
<feature type="transmembrane region" description="Helical" evidence="7">
    <location>
        <begin position="196"/>
        <end position="216"/>
    </location>
</feature>
<feature type="transmembrane region" description="Helical" evidence="7">
    <location>
        <begin position="103"/>
        <end position="128"/>
    </location>
</feature>
<comment type="subcellular location">
    <subcellularLocation>
        <location evidence="1">Membrane</location>
        <topology evidence="1">Multi-pass membrane protein</topology>
    </subcellularLocation>
</comment>
<evidence type="ECO:0000313" key="9">
    <source>
        <dbReference type="EMBL" id="GBF98365.1"/>
    </source>
</evidence>
<name>A0A2V0PMR1_9CHLO</name>
<evidence type="ECO:0000256" key="5">
    <source>
        <dbReference type="ARBA" id="ARBA00023136"/>
    </source>
</evidence>
<feature type="transmembrane region" description="Helical" evidence="7">
    <location>
        <begin position="261"/>
        <end position="281"/>
    </location>
</feature>
<dbReference type="GO" id="GO:0016020">
    <property type="term" value="C:membrane"/>
    <property type="evidence" value="ECO:0007669"/>
    <property type="project" value="UniProtKB-SubCell"/>
</dbReference>
<feature type="compositionally biased region" description="Low complexity" evidence="6">
    <location>
        <begin position="1"/>
        <end position="29"/>
    </location>
</feature>
<evidence type="ECO:0000256" key="1">
    <source>
        <dbReference type="ARBA" id="ARBA00004141"/>
    </source>
</evidence>
<feature type="transmembrane region" description="Helical" evidence="7">
    <location>
        <begin position="140"/>
        <end position="159"/>
    </location>
</feature>
<dbReference type="EMBL" id="BDRX01000123">
    <property type="protein sequence ID" value="GBF98365.1"/>
    <property type="molecule type" value="Genomic_DNA"/>
</dbReference>
<dbReference type="InParanoid" id="A0A2V0PMR1"/>
<dbReference type="OrthoDB" id="548878at2759"/>
<keyword evidence="4 7" id="KW-1133">Transmembrane helix</keyword>
<dbReference type="InterPro" id="IPR022764">
    <property type="entry name" value="Peptidase_S54_rhomboid_dom"/>
</dbReference>
<comment type="similarity">
    <text evidence="2">Belongs to the peptidase S54 family.</text>
</comment>
<evidence type="ECO:0000256" key="6">
    <source>
        <dbReference type="SAM" id="MobiDB-lite"/>
    </source>
</evidence>
<accession>A0A2V0PMR1</accession>
<feature type="region of interest" description="Disordered" evidence="6">
    <location>
        <begin position="1"/>
        <end position="53"/>
    </location>
</feature>
<keyword evidence="10" id="KW-1185">Reference proteome</keyword>